<proteinExistence type="predicted"/>
<organism evidence="2 3">
    <name type="scientific">Marinobacter nauticus</name>
    <name type="common">Marinobacter hydrocarbonoclasticus</name>
    <name type="synonym">Marinobacter aquaeolei</name>
    <dbReference type="NCBI Taxonomy" id="2743"/>
    <lineage>
        <taxon>Bacteria</taxon>
        <taxon>Pseudomonadati</taxon>
        <taxon>Pseudomonadota</taxon>
        <taxon>Gammaproteobacteria</taxon>
        <taxon>Pseudomonadales</taxon>
        <taxon>Marinobacteraceae</taxon>
        <taxon>Marinobacter</taxon>
    </lineage>
</organism>
<dbReference type="Proteomes" id="UP000253065">
    <property type="component" value="Unassembled WGS sequence"/>
</dbReference>
<comment type="caution">
    <text evidence="2">The sequence shown here is derived from an EMBL/GenBank/DDBJ whole genome shotgun (WGS) entry which is preliminary data.</text>
</comment>
<protein>
    <submittedName>
        <fullName evidence="2">Uncharacterized protein</fullName>
    </submittedName>
</protein>
<name>A0A368V5U1_MARNT</name>
<accession>A0A368V5U1</accession>
<evidence type="ECO:0000313" key="4">
    <source>
        <dbReference type="Proteomes" id="UP000253065"/>
    </source>
</evidence>
<evidence type="ECO:0000313" key="1">
    <source>
        <dbReference type="EMBL" id="RBP75698.1"/>
    </source>
</evidence>
<dbReference type="EMBL" id="QNSA01000003">
    <property type="protein sequence ID" value="RBP75698.1"/>
    <property type="molecule type" value="Genomic_DNA"/>
</dbReference>
<dbReference type="Proteomes" id="UP000252795">
    <property type="component" value="Unassembled WGS sequence"/>
</dbReference>
<gene>
    <name evidence="2" type="ORF">DET51_103300</name>
    <name evidence="1" type="ORF">DET64_103300</name>
</gene>
<reference evidence="2 3" key="1">
    <citation type="submission" date="2018-07" db="EMBL/GenBank/DDBJ databases">
        <title>Freshwater and sediment microbial communities from various areas in North America, analyzing microbe dynamics in response to fracking.</title>
        <authorList>
            <person name="Lamendella R."/>
        </authorList>
    </citation>
    <scope>NUCLEOTIDE SEQUENCE [LARGE SCALE GENOMIC DNA]</scope>
    <source>
        <strain evidence="2 3">114E</strain>
        <strain evidence="1 4">114E_o</strain>
    </source>
</reference>
<sequence>METSLIRVVIKFVQMGLGLDRVRMDRVRGLIYLQKEISHLRLFISHREQHGHFNEKS</sequence>
<evidence type="ECO:0000313" key="2">
    <source>
        <dbReference type="EMBL" id="RCW36507.1"/>
    </source>
</evidence>
<dbReference type="AlphaFoldDB" id="A0A368V5U1"/>
<keyword evidence="4" id="KW-1185">Reference proteome</keyword>
<dbReference type="EMBL" id="QPJB01000003">
    <property type="protein sequence ID" value="RCW36507.1"/>
    <property type="molecule type" value="Genomic_DNA"/>
</dbReference>
<evidence type="ECO:0000313" key="3">
    <source>
        <dbReference type="Proteomes" id="UP000252795"/>
    </source>
</evidence>